<sequence length="48" mass="5588">MLSVDSETRVLIRLYKCLLQKTNYYSHLSPMRTTTVGSNIKLLRTIKT</sequence>
<proteinExistence type="predicted"/>
<accession>A0AAU9PX46</accession>
<evidence type="ECO:0000313" key="1">
    <source>
        <dbReference type="EMBL" id="CAH1520475.1"/>
    </source>
</evidence>
<dbReference type="Proteomes" id="UP001295420">
    <property type="component" value="Unassembled WGS sequence"/>
</dbReference>
<comment type="caution">
    <text evidence="1">The sequence shown here is derived from an EMBL/GenBank/DDBJ whole genome shotgun (WGS) entry which is preliminary data.</text>
</comment>
<name>A0AAU9PX46_9VIBR</name>
<dbReference type="AlphaFoldDB" id="A0AAU9PX46"/>
<reference evidence="1" key="1">
    <citation type="submission" date="2022-01" db="EMBL/GenBank/DDBJ databases">
        <authorList>
            <person name="Lagorce A."/>
        </authorList>
    </citation>
    <scope>NUCLEOTIDE SEQUENCE</scope>
    <source>
        <strain evidence="1">Th15_F1_D04</strain>
    </source>
</reference>
<evidence type="ECO:0000313" key="2">
    <source>
        <dbReference type="Proteomes" id="UP001295420"/>
    </source>
</evidence>
<gene>
    <name evidence="1" type="ORF">THF1D04_10187</name>
</gene>
<organism evidence="1 2">
    <name type="scientific">Vibrio owensii</name>
    <dbReference type="NCBI Taxonomy" id="696485"/>
    <lineage>
        <taxon>Bacteria</taxon>
        <taxon>Pseudomonadati</taxon>
        <taxon>Pseudomonadota</taxon>
        <taxon>Gammaproteobacteria</taxon>
        <taxon>Vibrionales</taxon>
        <taxon>Vibrionaceae</taxon>
        <taxon>Vibrio</taxon>
    </lineage>
</organism>
<dbReference type="EMBL" id="CAKMTQ010000001">
    <property type="protein sequence ID" value="CAH1520475.1"/>
    <property type="molecule type" value="Genomic_DNA"/>
</dbReference>
<protein>
    <submittedName>
        <fullName evidence="1">Uncharacterized protein</fullName>
    </submittedName>
</protein>